<feature type="region of interest" description="Disordered" evidence="1">
    <location>
        <begin position="1"/>
        <end position="50"/>
    </location>
</feature>
<evidence type="ECO:0000256" key="1">
    <source>
        <dbReference type="SAM" id="MobiDB-lite"/>
    </source>
</evidence>
<dbReference type="Proteomes" id="UP000216311">
    <property type="component" value="Unassembled WGS sequence"/>
</dbReference>
<protein>
    <submittedName>
        <fullName evidence="2">Uncharacterized protein</fullName>
    </submittedName>
</protein>
<sequence length="110" mass="12065">MTTTHETRVDEPPFDPDYDTSTPPDPQDPKPPFDLAPPGLDEPRDPDDRVACCGDLTVRHLGTNILVRPKSREPFAGMLRSVRLDGGHLVLNTGRLHAVSLDTPCEVIDA</sequence>
<evidence type="ECO:0000313" key="2">
    <source>
        <dbReference type="EMBL" id="OYO16608.1"/>
    </source>
</evidence>
<comment type="caution">
    <text evidence="2">The sequence shown here is derived from an EMBL/GenBank/DDBJ whole genome shotgun (WGS) entry which is preliminary data.</text>
</comment>
<dbReference type="EMBL" id="NMVQ01000047">
    <property type="protein sequence ID" value="OYO16608.1"/>
    <property type="molecule type" value="Genomic_DNA"/>
</dbReference>
<dbReference type="AlphaFoldDB" id="A0A255GL97"/>
<gene>
    <name evidence="2" type="ORF">CGZ93_17765</name>
</gene>
<name>A0A255GL97_9ACTN</name>
<evidence type="ECO:0000313" key="3">
    <source>
        <dbReference type="Proteomes" id="UP000216311"/>
    </source>
</evidence>
<feature type="compositionally biased region" description="Basic and acidic residues" evidence="1">
    <location>
        <begin position="41"/>
        <end position="50"/>
    </location>
</feature>
<feature type="compositionally biased region" description="Pro residues" evidence="1">
    <location>
        <begin position="23"/>
        <end position="35"/>
    </location>
</feature>
<feature type="compositionally biased region" description="Basic and acidic residues" evidence="1">
    <location>
        <begin position="1"/>
        <end position="11"/>
    </location>
</feature>
<organism evidence="2 3">
    <name type="scientific">Enemella dayhoffiae</name>
    <dbReference type="NCBI Taxonomy" id="2016507"/>
    <lineage>
        <taxon>Bacteria</taxon>
        <taxon>Bacillati</taxon>
        <taxon>Actinomycetota</taxon>
        <taxon>Actinomycetes</taxon>
        <taxon>Propionibacteriales</taxon>
        <taxon>Propionibacteriaceae</taxon>
        <taxon>Enemella</taxon>
    </lineage>
</organism>
<proteinExistence type="predicted"/>
<reference evidence="2 3" key="1">
    <citation type="submission" date="2017-07" db="EMBL/GenBank/DDBJ databases">
        <title>Draft whole genome sequences of clinical Proprionibacteriaceae strains.</title>
        <authorList>
            <person name="Bernier A.-M."/>
            <person name="Bernard K."/>
            <person name="Domingo M.-C."/>
        </authorList>
    </citation>
    <scope>NUCLEOTIDE SEQUENCE [LARGE SCALE GENOMIC DNA]</scope>
    <source>
        <strain evidence="2 3">NML 130396</strain>
    </source>
</reference>
<dbReference type="RefSeq" id="WP_094365495.1">
    <property type="nucleotide sequence ID" value="NZ_NMVQ01000047.1"/>
</dbReference>
<accession>A0A255GL97</accession>
<keyword evidence="3" id="KW-1185">Reference proteome</keyword>